<dbReference type="EMBL" id="FMYP01000100">
    <property type="protein sequence ID" value="SDD19481.1"/>
    <property type="molecule type" value="Genomic_DNA"/>
</dbReference>
<dbReference type="InterPro" id="IPR011871">
    <property type="entry name" value="Fib_succ_major"/>
</dbReference>
<evidence type="ECO:0000313" key="4">
    <source>
        <dbReference type="Proteomes" id="UP000199452"/>
    </source>
</evidence>
<organism evidence="3 4">
    <name type="scientific">Williamwhitmania taraxaci</name>
    <dbReference type="NCBI Taxonomy" id="1640674"/>
    <lineage>
        <taxon>Bacteria</taxon>
        <taxon>Pseudomonadati</taxon>
        <taxon>Bacteroidota</taxon>
        <taxon>Bacteroidia</taxon>
        <taxon>Bacteroidales</taxon>
        <taxon>Williamwhitmaniaceae</taxon>
        <taxon>Williamwhitmania</taxon>
    </lineage>
</organism>
<dbReference type="NCBIfam" id="TIGR02145">
    <property type="entry name" value="Fib_succ_major"/>
    <property type="match status" value="1"/>
</dbReference>
<evidence type="ECO:0000313" key="3">
    <source>
        <dbReference type="EMBL" id="SDD19481.1"/>
    </source>
</evidence>
<dbReference type="AlphaFoldDB" id="A0A1G6SS73"/>
<reference evidence="3 4" key="1">
    <citation type="submission" date="2016-09" db="EMBL/GenBank/DDBJ databases">
        <authorList>
            <person name="Capua I."/>
            <person name="De Benedictis P."/>
            <person name="Joannis T."/>
            <person name="Lombin L.H."/>
            <person name="Cattoli G."/>
        </authorList>
    </citation>
    <scope>NUCLEOTIDE SEQUENCE [LARGE SCALE GENOMIC DNA]</scope>
    <source>
        <strain evidence="3 4">A7P-90m</strain>
    </source>
</reference>
<dbReference type="Proteomes" id="UP000199452">
    <property type="component" value="Unassembled WGS sequence"/>
</dbReference>
<feature type="region of interest" description="Disordered" evidence="1">
    <location>
        <begin position="1"/>
        <end position="26"/>
    </location>
</feature>
<protein>
    <submittedName>
        <fullName evidence="3">Major paralogous domain-containing protein</fullName>
    </submittedName>
</protein>
<proteinExistence type="predicted"/>
<feature type="compositionally biased region" description="Polar residues" evidence="1">
    <location>
        <begin position="1"/>
        <end position="12"/>
    </location>
</feature>
<evidence type="ECO:0000256" key="1">
    <source>
        <dbReference type="SAM" id="MobiDB-lite"/>
    </source>
</evidence>
<name>A0A1G6SS73_9BACT</name>
<dbReference type="STRING" id="1640674.SAMN05216323_11008"/>
<sequence length="93" mass="10390">MPANGDTTNREVTFTALPGGNRNNNGTFNNIGNNGNWWSATENNATNAWNRNMNYNNSNVNRNNNNKELGFSVRCVRDLKENTATGIISLWLL</sequence>
<keyword evidence="4" id="KW-1185">Reference proteome</keyword>
<accession>A0A1G6SS73</accession>
<evidence type="ECO:0000259" key="2">
    <source>
        <dbReference type="Pfam" id="PF09603"/>
    </source>
</evidence>
<gene>
    <name evidence="3" type="ORF">SAMN05216323_11008</name>
</gene>
<dbReference type="Pfam" id="PF09603">
    <property type="entry name" value="Fib_succ_major"/>
    <property type="match status" value="1"/>
</dbReference>
<dbReference type="RefSeq" id="WP_170830179.1">
    <property type="nucleotide sequence ID" value="NZ_FMYP01000100.1"/>
</dbReference>
<feature type="domain" description="Fibrobacter succinogenes major paralogous" evidence="2">
    <location>
        <begin position="6"/>
        <end position="77"/>
    </location>
</feature>